<dbReference type="EMBL" id="ML994615">
    <property type="protein sequence ID" value="KAF2192410.1"/>
    <property type="molecule type" value="Genomic_DNA"/>
</dbReference>
<evidence type="ECO:0000313" key="7">
    <source>
        <dbReference type="Proteomes" id="UP000800200"/>
    </source>
</evidence>
<organism evidence="6 7">
    <name type="scientific">Zopfia rhizophila CBS 207.26</name>
    <dbReference type="NCBI Taxonomy" id="1314779"/>
    <lineage>
        <taxon>Eukaryota</taxon>
        <taxon>Fungi</taxon>
        <taxon>Dikarya</taxon>
        <taxon>Ascomycota</taxon>
        <taxon>Pezizomycotina</taxon>
        <taxon>Dothideomycetes</taxon>
        <taxon>Dothideomycetes incertae sedis</taxon>
        <taxon>Zopfiaceae</taxon>
        <taxon>Zopfia</taxon>
    </lineage>
</organism>
<reference evidence="6" key="1">
    <citation type="journal article" date="2020" name="Stud. Mycol.">
        <title>101 Dothideomycetes genomes: a test case for predicting lifestyles and emergence of pathogens.</title>
        <authorList>
            <person name="Haridas S."/>
            <person name="Albert R."/>
            <person name="Binder M."/>
            <person name="Bloem J."/>
            <person name="Labutti K."/>
            <person name="Salamov A."/>
            <person name="Andreopoulos B."/>
            <person name="Baker S."/>
            <person name="Barry K."/>
            <person name="Bills G."/>
            <person name="Bluhm B."/>
            <person name="Cannon C."/>
            <person name="Castanera R."/>
            <person name="Culley D."/>
            <person name="Daum C."/>
            <person name="Ezra D."/>
            <person name="Gonzalez J."/>
            <person name="Henrissat B."/>
            <person name="Kuo A."/>
            <person name="Liang C."/>
            <person name="Lipzen A."/>
            <person name="Lutzoni F."/>
            <person name="Magnuson J."/>
            <person name="Mondo S."/>
            <person name="Nolan M."/>
            <person name="Ohm R."/>
            <person name="Pangilinan J."/>
            <person name="Park H.-J."/>
            <person name="Ramirez L."/>
            <person name="Alfaro M."/>
            <person name="Sun H."/>
            <person name="Tritt A."/>
            <person name="Yoshinaga Y."/>
            <person name="Zwiers L.-H."/>
            <person name="Turgeon B."/>
            <person name="Goodwin S."/>
            <person name="Spatafora J."/>
            <person name="Crous P."/>
            <person name="Grigoriev I."/>
        </authorList>
    </citation>
    <scope>NUCLEOTIDE SEQUENCE</scope>
    <source>
        <strain evidence="6">CBS 207.26</strain>
    </source>
</reference>
<dbReference type="Pfam" id="PF00501">
    <property type="entry name" value="AMP-binding"/>
    <property type="match status" value="1"/>
</dbReference>
<dbReference type="InterPro" id="IPR036736">
    <property type="entry name" value="ACP-like_sf"/>
</dbReference>
<dbReference type="CDD" id="cd04433">
    <property type="entry name" value="AFD_class_I"/>
    <property type="match status" value="1"/>
</dbReference>
<dbReference type="GO" id="GO:0031177">
    <property type="term" value="F:phosphopantetheine binding"/>
    <property type="evidence" value="ECO:0007669"/>
    <property type="project" value="TreeGrafter"/>
</dbReference>
<dbReference type="Pfam" id="PF00668">
    <property type="entry name" value="Condensation"/>
    <property type="match status" value="1"/>
</dbReference>
<dbReference type="InterPro" id="IPR009081">
    <property type="entry name" value="PP-bd_ACP"/>
</dbReference>
<protein>
    <submittedName>
        <fullName evidence="6">Acetyl-CoA synthetase-like protein</fullName>
    </submittedName>
</protein>
<dbReference type="PANTHER" id="PTHR45527:SF1">
    <property type="entry name" value="FATTY ACID SYNTHASE"/>
    <property type="match status" value="1"/>
</dbReference>
<evidence type="ECO:0000256" key="2">
    <source>
        <dbReference type="ARBA" id="ARBA00022553"/>
    </source>
</evidence>
<dbReference type="SUPFAM" id="SSF47336">
    <property type="entry name" value="ACP-like"/>
    <property type="match status" value="1"/>
</dbReference>
<dbReference type="InterPro" id="IPR045851">
    <property type="entry name" value="AMP-bd_C_sf"/>
</dbReference>
<dbReference type="PROSITE" id="PS50075">
    <property type="entry name" value="CARRIER"/>
    <property type="match status" value="1"/>
</dbReference>
<dbReference type="InterPro" id="IPR020845">
    <property type="entry name" value="AMP-binding_CS"/>
</dbReference>
<feature type="compositionally biased region" description="Polar residues" evidence="4">
    <location>
        <begin position="651"/>
        <end position="664"/>
    </location>
</feature>
<dbReference type="Gene3D" id="3.30.559.30">
    <property type="entry name" value="Nonribosomal peptide synthetase, condensation domain"/>
    <property type="match status" value="1"/>
</dbReference>
<evidence type="ECO:0000313" key="6">
    <source>
        <dbReference type="EMBL" id="KAF2192410.1"/>
    </source>
</evidence>
<evidence type="ECO:0000259" key="5">
    <source>
        <dbReference type="PROSITE" id="PS50075"/>
    </source>
</evidence>
<keyword evidence="7" id="KW-1185">Reference proteome</keyword>
<dbReference type="Gene3D" id="3.40.50.12780">
    <property type="entry name" value="N-terminal domain of ligase-like"/>
    <property type="match status" value="1"/>
</dbReference>
<keyword evidence="1" id="KW-0596">Phosphopantetheine</keyword>
<dbReference type="Gene3D" id="1.10.1200.10">
    <property type="entry name" value="ACP-like"/>
    <property type="match status" value="1"/>
</dbReference>
<evidence type="ECO:0000256" key="1">
    <source>
        <dbReference type="ARBA" id="ARBA00022450"/>
    </source>
</evidence>
<keyword evidence="2" id="KW-0597">Phosphoprotein</keyword>
<dbReference type="Gene3D" id="3.30.300.30">
    <property type="match status" value="1"/>
</dbReference>
<dbReference type="PROSITE" id="PS00455">
    <property type="entry name" value="AMP_BINDING"/>
    <property type="match status" value="1"/>
</dbReference>
<dbReference type="InterPro" id="IPR042099">
    <property type="entry name" value="ANL_N_sf"/>
</dbReference>
<evidence type="ECO:0000256" key="3">
    <source>
        <dbReference type="ARBA" id="ARBA00022598"/>
    </source>
</evidence>
<feature type="region of interest" description="Disordered" evidence="4">
    <location>
        <begin position="643"/>
        <end position="666"/>
    </location>
</feature>
<dbReference type="Pfam" id="PF00550">
    <property type="entry name" value="PP-binding"/>
    <property type="match status" value="1"/>
</dbReference>
<feature type="domain" description="Carrier" evidence="5">
    <location>
        <begin position="575"/>
        <end position="651"/>
    </location>
</feature>
<dbReference type="SUPFAM" id="SSF52777">
    <property type="entry name" value="CoA-dependent acyltransferases"/>
    <property type="match status" value="2"/>
</dbReference>
<dbReference type="Gene3D" id="3.30.559.10">
    <property type="entry name" value="Chloramphenicol acetyltransferase-like domain"/>
    <property type="match status" value="1"/>
</dbReference>
<dbReference type="InterPro" id="IPR001242">
    <property type="entry name" value="Condensation_dom"/>
</dbReference>
<proteinExistence type="predicted"/>
<feature type="region of interest" description="Disordered" evidence="4">
    <location>
        <begin position="933"/>
        <end position="957"/>
    </location>
</feature>
<dbReference type="GO" id="GO:0016874">
    <property type="term" value="F:ligase activity"/>
    <property type="evidence" value="ECO:0007669"/>
    <property type="project" value="UniProtKB-KW"/>
</dbReference>
<keyword evidence="3" id="KW-0436">Ligase</keyword>
<dbReference type="GO" id="GO:0044550">
    <property type="term" value="P:secondary metabolite biosynthetic process"/>
    <property type="evidence" value="ECO:0007669"/>
    <property type="project" value="TreeGrafter"/>
</dbReference>
<evidence type="ECO:0000256" key="4">
    <source>
        <dbReference type="SAM" id="MobiDB-lite"/>
    </source>
</evidence>
<accession>A0A6A6EQP4</accession>
<dbReference type="AlphaFoldDB" id="A0A6A6EQP4"/>
<dbReference type="GO" id="GO:0005737">
    <property type="term" value="C:cytoplasm"/>
    <property type="evidence" value="ECO:0007669"/>
    <property type="project" value="TreeGrafter"/>
</dbReference>
<dbReference type="OrthoDB" id="10253869at2759"/>
<gene>
    <name evidence="6" type="ORF">K469DRAFT_620622</name>
</gene>
<dbReference type="InterPro" id="IPR000873">
    <property type="entry name" value="AMP-dep_synth/lig_dom"/>
</dbReference>
<dbReference type="InterPro" id="IPR023213">
    <property type="entry name" value="CAT-like_dom_sf"/>
</dbReference>
<dbReference type="PANTHER" id="PTHR45527">
    <property type="entry name" value="NONRIBOSOMAL PEPTIDE SYNTHETASE"/>
    <property type="match status" value="1"/>
</dbReference>
<dbReference type="SUPFAM" id="SSF56801">
    <property type="entry name" value="Acetyl-CoA synthetase-like"/>
    <property type="match status" value="1"/>
</dbReference>
<dbReference type="Proteomes" id="UP000800200">
    <property type="component" value="Unassembled WGS sequence"/>
</dbReference>
<dbReference type="GO" id="GO:0043041">
    <property type="term" value="P:amino acid activation for nonribosomal peptide biosynthetic process"/>
    <property type="evidence" value="ECO:0007669"/>
    <property type="project" value="TreeGrafter"/>
</dbReference>
<name>A0A6A6EQP4_9PEZI</name>
<sequence length="1201" mass="132833">MAEICGEPFHSLPDISSLFREAVDRNPHVEAVVSLHQKSLNLPRLDDEDQHGSLRWTYSQLYRGAELLASRLERLGVRKGSAIAFFCENRAEWVLLCWTSVLLGCPFVPLNSRLAGNETEVNYILDQVSPSVIVVVDERVALLLERKAVLKLRKAHLLVSLEKIELAVREGSLSWTSLHELWSTTKPSNSPWEGRSFEDTTVIGFTSGTTSYPKACPQSSENLMTSAVAVRSLRKLGPSDRLVQHLPGFAAMSVLISLTFGISGGTIVYPSAQFNATATLDAIKTEKCTYMFAAPAIIKALAIHPTMSQRSLQTLRIVELGGAPIYPEILALSTSEQGLNCSRVGCGWGMTESPAPLLAEPWERNMPMPTDSIPVGKPIRGTRVKVCTPGSNAPLKVGNEGELHVGGPQVVRGYLNANDEAFYTENGIRWIKTGDMARIDEHGNVHIIGRYKDIIIRGGQNISPSKIERCLEKVSNVEVQVIGIPDDLAGEVPIAVLKLSNPATDDPQQSVNQVRQLAMGELGPTETPHAYLLLHDLGLDTFPITLSGKIQKAKLAGLVREHLSSQANSSHTHISDMSTTEHHLLELWSKVSGVAAENIDQTASVFTFVDSITTMRFSTLVKKQLQKDLSVDDVISHPSINDQAKLLDTPPTRSTAKPLTQRSGPPTVVDMVHCQGDAWKANLTENLTIPFLADLGLGWNDVEDVFPTPDTSHIYLNRQRPQTWNQRVIYLAPNTDVQTLNKAWQAILFHHPMFRTIALPIPPEFDFEGARHIFIVLRPNENYWNCSTTTNLKVNTPDDLRSTFVGEWADSLSGPLIRIAFVSIQEPSGSAFILLGNHAAFDNFSMDLLFSDLQTALEHNLSAENILQAPGHAHFKHFAEKYYIYRTKSSALEAATFHANRLRGIREHVESLWPKPRAPGCFKGCDTGWTHPDGLPGNPSLRRPLDPPGNRHGLDGLTRTAPVKHLKAMRSQYGILPHVILKVAVALFNMSRTNTCTALFANVEAGRTWPFTKDWLNNGEVLPNPLSIAGPMFQVVVNRISLDASNERVIDMLKKMQEEQALLSKHSQAPLFEIQKQLSEEDVQVMNEAMTRQGYNWAPGIQSGGSERGAQREKPPALVQFNRQAFDDIGLAWTCGLLDPETFYLNASYDDCQLSKAEAHRAIEEVLCAAVWLSNPENVDKGVNECRFEGVEVSGWIKSLE</sequence>